<name>A0ABD1WKD2_9LAMI</name>
<evidence type="ECO:0000313" key="3">
    <source>
        <dbReference type="Proteomes" id="UP001604277"/>
    </source>
</evidence>
<organism evidence="2 3">
    <name type="scientific">Forsythia ovata</name>
    <dbReference type="NCBI Taxonomy" id="205694"/>
    <lineage>
        <taxon>Eukaryota</taxon>
        <taxon>Viridiplantae</taxon>
        <taxon>Streptophyta</taxon>
        <taxon>Embryophyta</taxon>
        <taxon>Tracheophyta</taxon>
        <taxon>Spermatophyta</taxon>
        <taxon>Magnoliopsida</taxon>
        <taxon>eudicotyledons</taxon>
        <taxon>Gunneridae</taxon>
        <taxon>Pentapetalae</taxon>
        <taxon>asterids</taxon>
        <taxon>lamiids</taxon>
        <taxon>Lamiales</taxon>
        <taxon>Oleaceae</taxon>
        <taxon>Forsythieae</taxon>
        <taxon>Forsythia</taxon>
    </lineage>
</organism>
<dbReference type="EMBL" id="JBFOLJ010000003">
    <property type="protein sequence ID" value="KAL2550154.1"/>
    <property type="molecule type" value="Genomic_DNA"/>
</dbReference>
<proteinExistence type="predicted"/>
<dbReference type="Proteomes" id="UP001604277">
    <property type="component" value="Unassembled WGS sequence"/>
</dbReference>
<dbReference type="PANTHER" id="PTHR33625:SF3">
    <property type="entry name" value="OS04G0550700 PROTEIN"/>
    <property type="match status" value="1"/>
</dbReference>
<feature type="compositionally biased region" description="Polar residues" evidence="1">
    <location>
        <begin position="251"/>
        <end position="267"/>
    </location>
</feature>
<feature type="region of interest" description="Disordered" evidence="1">
    <location>
        <begin position="249"/>
        <end position="273"/>
    </location>
</feature>
<gene>
    <name evidence="2" type="ORF">Fot_11684</name>
</gene>
<dbReference type="PANTHER" id="PTHR33625">
    <property type="entry name" value="OS08G0179900 PROTEIN"/>
    <property type="match status" value="1"/>
</dbReference>
<feature type="region of interest" description="Disordered" evidence="1">
    <location>
        <begin position="29"/>
        <end position="70"/>
    </location>
</feature>
<feature type="compositionally biased region" description="Low complexity" evidence="1">
    <location>
        <begin position="40"/>
        <end position="51"/>
    </location>
</feature>
<accession>A0ABD1WKD2</accession>
<protein>
    <submittedName>
        <fullName evidence="2">Uncharacterized protein</fullName>
    </submittedName>
</protein>
<keyword evidence="3" id="KW-1185">Reference proteome</keyword>
<evidence type="ECO:0000313" key="2">
    <source>
        <dbReference type="EMBL" id="KAL2550154.1"/>
    </source>
</evidence>
<dbReference type="AlphaFoldDB" id="A0ABD1WKD2"/>
<comment type="caution">
    <text evidence="2">The sequence shown here is derived from an EMBL/GenBank/DDBJ whole genome shotgun (WGS) entry which is preliminary data.</text>
</comment>
<sequence>MGGGIRGGGGGAGGGSMLRTVQRAVRAGVGGAQPEPFSHATNTNTSTGANTPRNTRQSYKKKQSALTLSSANNTNVSSTFSSLVNLPVSATPNAASTWGSCSSPTWNDESEWECVDSSEDEKGHAFFDDFVFGTVPSRDEVQHAVSALQQVFSPASFSRLGQDFEKDEGNSQIGYRQILSSAESKVDWNEPSLHLFNSRMLQPRGADRVYDAFHLLQTEPAVQRMVLSLSSDKSVWDAVLNNEVVQELRGSLNQDPANKSPTATSPEGSDDSNPAKDILSWIFLNTKAKIMQLIDKITELVNELFEPREREKSRRSTDPLEEMLKTSFFLSIMDNLKSPIQAPRAYLLVAKGRADRAQRGGVQGSNPEILDLCLVASGSYHMVNSLGLSISSPPWLLGGTSCDLPPPSKA</sequence>
<reference evidence="3" key="1">
    <citation type="submission" date="2024-07" db="EMBL/GenBank/DDBJ databases">
        <title>Two chromosome-level genome assemblies of Korean endemic species Abeliophyllum distichum and Forsythia ovata (Oleaceae).</title>
        <authorList>
            <person name="Jang H."/>
        </authorList>
    </citation>
    <scope>NUCLEOTIDE SEQUENCE [LARGE SCALE GENOMIC DNA]</scope>
</reference>
<evidence type="ECO:0000256" key="1">
    <source>
        <dbReference type="SAM" id="MobiDB-lite"/>
    </source>
</evidence>